<keyword evidence="3" id="KW-1185">Reference proteome</keyword>
<keyword evidence="1" id="KW-1133">Transmembrane helix</keyword>
<keyword evidence="1" id="KW-0472">Membrane</keyword>
<dbReference type="EMBL" id="JBHRRZ010000011">
    <property type="protein sequence ID" value="MFC2947947.1"/>
    <property type="molecule type" value="Genomic_DNA"/>
</dbReference>
<evidence type="ECO:0000313" key="2">
    <source>
        <dbReference type="EMBL" id="MFC2947947.1"/>
    </source>
</evidence>
<protein>
    <submittedName>
        <fullName evidence="2">DUF3267 domain-containing protein</fullName>
    </submittedName>
</protein>
<reference evidence="3" key="1">
    <citation type="journal article" date="2019" name="Int. J. Syst. Evol. Microbiol.">
        <title>The Global Catalogue of Microorganisms (GCM) 10K type strain sequencing project: providing services to taxonomists for standard genome sequencing and annotation.</title>
        <authorList>
            <consortium name="The Broad Institute Genomics Platform"/>
            <consortium name="The Broad Institute Genome Sequencing Center for Infectious Disease"/>
            <person name="Wu L."/>
            <person name="Ma J."/>
        </authorList>
    </citation>
    <scope>NUCLEOTIDE SEQUENCE [LARGE SCALE GENOMIC DNA]</scope>
    <source>
        <strain evidence="3">KCTC 13193</strain>
    </source>
</reference>
<name>A0ABV7A4J3_9BACI</name>
<comment type="caution">
    <text evidence="2">The sequence shown here is derived from an EMBL/GenBank/DDBJ whole genome shotgun (WGS) entry which is preliminary data.</text>
</comment>
<feature type="transmembrane region" description="Helical" evidence="1">
    <location>
        <begin position="106"/>
        <end position="128"/>
    </location>
</feature>
<sequence>MNCWKSININKEFGLKRMNFISFLTSILAFTILYVSVSIVHGRAPNKEAAFLPFLIISFFLPMLHTLMHILPLILMNKRVKFTCKKKYKCIPVISYKTKCHLTKRASFITAAAPTLMLTIPGITASYLLPDYYFYFLMVTSIHIGISFIDYLYIAYIWKAPKSAFIENRNDGFDILLKAQ</sequence>
<feature type="transmembrane region" description="Helical" evidence="1">
    <location>
        <begin position="20"/>
        <end position="39"/>
    </location>
</feature>
<dbReference type="InterPro" id="IPR021683">
    <property type="entry name" value="DUF3267"/>
</dbReference>
<feature type="transmembrane region" description="Helical" evidence="1">
    <location>
        <begin position="51"/>
        <end position="76"/>
    </location>
</feature>
<dbReference type="Proteomes" id="UP001595387">
    <property type="component" value="Unassembled WGS sequence"/>
</dbReference>
<evidence type="ECO:0000256" key="1">
    <source>
        <dbReference type="SAM" id="Phobius"/>
    </source>
</evidence>
<accession>A0ABV7A4J3</accession>
<proteinExistence type="predicted"/>
<dbReference type="Pfam" id="PF11667">
    <property type="entry name" value="DUF3267"/>
    <property type="match status" value="1"/>
</dbReference>
<evidence type="ECO:0000313" key="3">
    <source>
        <dbReference type="Proteomes" id="UP001595387"/>
    </source>
</evidence>
<keyword evidence="1" id="KW-0812">Transmembrane</keyword>
<dbReference type="RefSeq" id="WP_390304371.1">
    <property type="nucleotide sequence ID" value="NZ_JBHRRZ010000011.1"/>
</dbReference>
<feature type="transmembrane region" description="Helical" evidence="1">
    <location>
        <begin position="134"/>
        <end position="158"/>
    </location>
</feature>
<organism evidence="2 3">
    <name type="scientific">Virgibacillus sediminis</name>
    <dbReference type="NCBI Taxonomy" id="202260"/>
    <lineage>
        <taxon>Bacteria</taxon>
        <taxon>Bacillati</taxon>
        <taxon>Bacillota</taxon>
        <taxon>Bacilli</taxon>
        <taxon>Bacillales</taxon>
        <taxon>Bacillaceae</taxon>
        <taxon>Virgibacillus</taxon>
    </lineage>
</organism>
<gene>
    <name evidence="2" type="ORF">ACFODW_06275</name>
</gene>